<dbReference type="AlphaFoldDB" id="A0A1N0DZU1"/>
<dbReference type="Gene3D" id="1.10.530.10">
    <property type="match status" value="1"/>
</dbReference>
<evidence type="ECO:0000259" key="3">
    <source>
        <dbReference type="Pfam" id="PF06737"/>
    </source>
</evidence>
<feature type="domain" description="Resuscitation-promoting factor core lysozyme-like" evidence="3">
    <location>
        <begin position="55"/>
        <end position="127"/>
    </location>
</feature>
<evidence type="ECO:0000313" key="6">
    <source>
        <dbReference type="Proteomes" id="UP000184831"/>
    </source>
</evidence>
<dbReference type="EMBL" id="FSQE01000001">
    <property type="protein sequence ID" value="SIL96884.1"/>
    <property type="molecule type" value="Genomic_DNA"/>
</dbReference>
<dbReference type="Proteomes" id="UP000185210">
    <property type="component" value="Unassembled WGS sequence"/>
</dbReference>
<dbReference type="Proteomes" id="UP000184831">
    <property type="component" value="Unassembled WGS sequence"/>
</dbReference>
<dbReference type="Pfam" id="PF06737">
    <property type="entry name" value="Transglycosylas"/>
    <property type="match status" value="1"/>
</dbReference>
<dbReference type="GO" id="GO:0016787">
    <property type="term" value="F:hydrolase activity"/>
    <property type="evidence" value="ECO:0007669"/>
    <property type="project" value="UniProtKB-KW"/>
</dbReference>
<evidence type="ECO:0000256" key="2">
    <source>
        <dbReference type="ARBA" id="ARBA00022801"/>
    </source>
</evidence>
<organism evidence="4 7">
    <name type="scientific">Mycobacteroides abscessus subsp. abscessus</name>
    <dbReference type="NCBI Taxonomy" id="1185650"/>
    <lineage>
        <taxon>Bacteria</taxon>
        <taxon>Bacillati</taxon>
        <taxon>Actinomycetota</taxon>
        <taxon>Actinomycetes</taxon>
        <taxon>Mycobacteriales</taxon>
        <taxon>Mycobacteriaceae</taxon>
        <taxon>Mycobacteroides</taxon>
        <taxon>Mycobacteroides abscessus</taxon>
    </lineage>
</organism>
<dbReference type="EMBL" id="FSHM01000001">
    <property type="protein sequence ID" value="SIA24293.1"/>
    <property type="molecule type" value="Genomic_DNA"/>
</dbReference>
<comment type="caution">
    <text evidence="4">The sequence shown here is derived from an EMBL/GenBank/DDBJ whole genome shotgun (WGS) entry which is preliminary data.</text>
</comment>
<dbReference type="SUPFAM" id="SSF53955">
    <property type="entry name" value="Lysozyme-like"/>
    <property type="match status" value="1"/>
</dbReference>
<keyword evidence="2" id="KW-0378">Hydrolase</keyword>
<accession>A0A1N0DZU1</accession>
<dbReference type="InterPro" id="IPR023346">
    <property type="entry name" value="Lysozyme-like_dom_sf"/>
</dbReference>
<proteinExistence type="inferred from homology"/>
<evidence type="ECO:0000313" key="7">
    <source>
        <dbReference type="Proteomes" id="UP000185210"/>
    </source>
</evidence>
<dbReference type="InterPro" id="IPR010618">
    <property type="entry name" value="RPF"/>
</dbReference>
<protein>
    <submittedName>
        <fullName evidence="4">Transglycosylase</fullName>
    </submittedName>
</protein>
<dbReference type="CDD" id="cd13925">
    <property type="entry name" value="RPF"/>
    <property type="match status" value="1"/>
</dbReference>
<gene>
    <name evidence="4" type="ORF">SAMEA2070301_00678</name>
    <name evidence="5" type="ORF">SAMEA2152244_00615</name>
</gene>
<evidence type="ECO:0000313" key="4">
    <source>
        <dbReference type="EMBL" id="SIA24293.1"/>
    </source>
</evidence>
<evidence type="ECO:0000256" key="1">
    <source>
        <dbReference type="ARBA" id="ARBA00010830"/>
    </source>
</evidence>
<reference evidence="6 7" key="1">
    <citation type="submission" date="2016-11" db="EMBL/GenBank/DDBJ databases">
        <authorList>
            <consortium name="Pathogen Informatics"/>
        </authorList>
    </citation>
    <scope>NUCLEOTIDE SEQUENCE [LARGE SCALE GENOMIC DNA]</scope>
    <source>
        <strain evidence="4 7">104</strain>
        <strain evidence="5 6">696</strain>
    </source>
</reference>
<name>A0A1N0DZU1_9MYCO</name>
<evidence type="ECO:0000313" key="5">
    <source>
        <dbReference type="EMBL" id="SIL96884.1"/>
    </source>
</evidence>
<sequence length="167" mass="17393">MTYRTTSPGDRGSGCSDMKIVMDRARWVRDRRAVCLIFTVLFMMSLSMTASVASADSMNWDAVAECESGGNWSANTGNGFYGGLQFKPSTWAAHGGVGNPAEASREEQIAVAEDVLRTQGPGAWPKCGGGGIGGGAGCQFVPGGSIFGIVNFRQMCNGVMGLIPPAG</sequence>
<comment type="similarity">
    <text evidence="1">Belongs to the transglycosylase family. Rpf subfamily.</text>
</comment>